<dbReference type="Proteomes" id="UP001056455">
    <property type="component" value="Chromosome"/>
</dbReference>
<protein>
    <submittedName>
        <fullName evidence="3">Alpha/beta hydrolase</fullName>
    </submittedName>
</protein>
<dbReference type="RefSeq" id="WP_252595066.1">
    <property type="nucleotide sequence ID" value="NZ_CP099489.1"/>
</dbReference>
<dbReference type="InterPro" id="IPR053977">
    <property type="entry name" value="Rv2466c-like"/>
</dbReference>
<organism evidence="3 4">
    <name type="scientific">Ornithinimicrobium faecis</name>
    <dbReference type="NCBI Taxonomy" id="2934158"/>
    <lineage>
        <taxon>Bacteria</taxon>
        <taxon>Bacillati</taxon>
        <taxon>Actinomycetota</taxon>
        <taxon>Actinomycetes</taxon>
        <taxon>Micrococcales</taxon>
        <taxon>Ornithinimicrobiaceae</taxon>
        <taxon>Ornithinimicrobium</taxon>
    </lineage>
</organism>
<dbReference type="EMBL" id="CP099489">
    <property type="protein sequence ID" value="USQ81548.1"/>
    <property type="molecule type" value="Genomic_DNA"/>
</dbReference>
<dbReference type="Pfam" id="PF12697">
    <property type="entry name" value="Abhydrolase_6"/>
    <property type="match status" value="1"/>
</dbReference>
<gene>
    <name evidence="3" type="ORF">NF556_07860</name>
</gene>
<dbReference type="PANTHER" id="PTHR43798:SF33">
    <property type="entry name" value="HYDROLASE, PUTATIVE (AFU_ORTHOLOGUE AFUA_2G14860)-RELATED"/>
    <property type="match status" value="1"/>
</dbReference>
<dbReference type="InterPro" id="IPR050266">
    <property type="entry name" value="AB_hydrolase_sf"/>
</dbReference>
<name>A0ABY4YXN5_9MICO</name>
<dbReference type="InterPro" id="IPR029058">
    <property type="entry name" value="AB_hydrolase_fold"/>
</dbReference>
<accession>A0ABY4YXN5</accession>
<dbReference type="PRINTS" id="PR00111">
    <property type="entry name" value="ABHYDROLASE"/>
</dbReference>
<dbReference type="Gene3D" id="3.40.30.10">
    <property type="entry name" value="Glutaredoxin"/>
    <property type="match status" value="1"/>
</dbReference>
<feature type="domain" description="AB hydrolase-1" evidence="2">
    <location>
        <begin position="10"/>
        <end position="228"/>
    </location>
</feature>
<dbReference type="GO" id="GO:0016787">
    <property type="term" value="F:hydrolase activity"/>
    <property type="evidence" value="ECO:0007669"/>
    <property type="project" value="UniProtKB-KW"/>
</dbReference>
<dbReference type="PANTHER" id="PTHR43798">
    <property type="entry name" value="MONOACYLGLYCEROL LIPASE"/>
    <property type="match status" value="1"/>
</dbReference>
<keyword evidence="3" id="KW-0378">Hydrolase</keyword>
<reference evidence="3" key="1">
    <citation type="submission" date="2022-06" db="EMBL/GenBank/DDBJ databases">
        <title>Ornithinimicrobium HY1793.</title>
        <authorList>
            <person name="Huang Y."/>
        </authorList>
    </citation>
    <scope>NUCLEOTIDE SEQUENCE</scope>
    <source>
        <strain evidence="3">HY1793</strain>
    </source>
</reference>
<proteinExistence type="predicted"/>
<dbReference type="Pfam" id="PF22234">
    <property type="entry name" value="Rv2466c-like"/>
    <property type="match status" value="2"/>
</dbReference>
<dbReference type="SUPFAM" id="SSF53474">
    <property type="entry name" value="alpha/beta-Hydrolases"/>
    <property type="match status" value="1"/>
</dbReference>
<dbReference type="SUPFAM" id="SSF52833">
    <property type="entry name" value="Thioredoxin-like"/>
    <property type="match status" value="1"/>
</dbReference>
<dbReference type="InterPro" id="IPR036249">
    <property type="entry name" value="Thioredoxin-like_sf"/>
</dbReference>
<dbReference type="InterPro" id="IPR000073">
    <property type="entry name" value="AB_hydrolase_1"/>
</dbReference>
<sequence length="456" mass="48769">MSEPPIAPRLVLVHGTRMDASEWQAYPPLLPETEVVAVDLPGHGSRVSEEFTGDAAVATIRAAVDGASPGQRVVLAGHSLGGYLAMLYADRHPGTLDALVLIGSSAEPVGPLAGLYRRFADLLPLVGAERMARASNAVMRRLGAGEHPLPGAESYAALPAAWQVVFDECRASLLEHVKCPVFLVNGQFDQMRVHARRYAEAGADTQVVTVPRATHLLPITHADQVAEVLREALAAGDASAEAWGVDFWLDPTCPLTRHTARWLKQVAEQVPLEVTWRVMSLSVLNEHREDDPEGDPDGYLWIPARIATAVQTGHGSEALGAFYEALWTTPDGAERSGEDPTGDGEQSPDQSAYGTEHDWLADFRAALARCGLPSSLADAGTSTEHDEALRASHGEGVNLIDTELGTPILRLTAPDGTRRAFFGPVLDPVPDEAESLTVWEALTALVGAPSLRELKG</sequence>
<feature type="region of interest" description="Disordered" evidence="1">
    <location>
        <begin position="330"/>
        <end position="353"/>
    </location>
</feature>
<evidence type="ECO:0000259" key="2">
    <source>
        <dbReference type="Pfam" id="PF12697"/>
    </source>
</evidence>
<keyword evidence="4" id="KW-1185">Reference proteome</keyword>
<dbReference type="Gene3D" id="3.40.50.1820">
    <property type="entry name" value="alpha/beta hydrolase"/>
    <property type="match status" value="1"/>
</dbReference>
<evidence type="ECO:0000256" key="1">
    <source>
        <dbReference type="SAM" id="MobiDB-lite"/>
    </source>
</evidence>
<evidence type="ECO:0000313" key="4">
    <source>
        <dbReference type="Proteomes" id="UP001056455"/>
    </source>
</evidence>
<evidence type="ECO:0000313" key="3">
    <source>
        <dbReference type="EMBL" id="USQ81548.1"/>
    </source>
</evidence>